<dbReference type="AlphaFoldDB" id="A0A937VZN4"/>
<accession>A0A937VZN4</accession>
<dbReference type="Proteomes" id="UP000712673">
    <property type="component" value="Unassembled WGS sequence"/>
</dbReference>
<name>A0A937VZN4_UNCTE</name>
<proteinExistence type="predicted"/>
<evidence type="ECO:0008006" key="3">
    <source>
        <dbReference type="Google" id="ProtNLM"/>
    </source>
</evidence>
<sequence length="91" mass="9938">MNLFQPRAAGHPQHMTAVKAWVAEAFQTTADTTILVTELRCAEPGCPPLETVIALLHPTTGTRQYKVHKALQELTRDDVAAFTGPQDQEGV</sequence>
<organism evidence="1 2">
    <name type="scientific">Tectimicrobiota bacterium</name>
    <dbReference type="NCBI Taxonomy" id="2528274"/>
    <lineage>
        <taxon>Bacteria</taxon>
        <taxon>Pseudomonadati</taxon>
        <taxon>Nitrospinota/Tectimicrobiota group</taxon>
        <taxon>Candidatus Tectimicrobiota</taxon>
    </lineage>
</organism>
<evidence type="ECO:0000313" key="1">
    <source>
        <dbReference type="EMBL" id="MBM3224134.1"/>
    </source>
</evidence>
<gene>
    <name evidence="1" type="ORF">FJZ47_10060</name>
</gene>
<protein>
    <recommendedName>
        <fullName evidence="3">Nitrate reductase</fullName>
    </recommendedName>
</protein>
<evidence type="ECO:0000313" key="2">
    <source>
        <dbReference type="Proteomes" id="UP000712673"/>
    </source>
</evidence>
<comment type="caution">
    <text evidence="1">The sequence shown here is derived from an EMBL/GenBank/DDBJ whole genome shotgun (WGS) entry which is preliminary data.</text>
</comment>
<dbReference type="EMBL" id="VGLS01000264">
    <property type="protein sequence ID" value="MBM3224134.1"/>
    <property type="molecule type" value="Genomic_DNA"/>
</dbReference>
<reference evidence="1" key="1">
    <citation type="submission" date="2019-03" db="EMBL/GenBank/DDBJ databases">
        <title>Lake Tanganyika Metagenome-Assembled Genomes (MAGs).</title>
        <authorList>
            <person name="Tran P."/>
        </authorList>
    </citation>
    <scope>NUCLEOTIDE SEQUENCE</scope>
    <source>
        <strain evidence="1">K_DeepCast_65m_m2_066</strain>
    </source>
</reference>